<evidence type="ECO:0000313" key="3">
    <source>
        <dbReference type="Proteomes" id="UP001159364"/>
    </source>
</evidence>
<proteinExistence type="predicted"/>
<accession>A0AAV8TB29</accession>
<comment type="caution">
    <text evidence="2">The sequence shown here is derived from an EMBL/GenBank/DDBJ whole genome shotgun (WGS) entry which is preliminary data.</text>
</comment>
<dbReference type="Pfam" id="PF10950">
    <property type="entry name" value="Organ_specific"/>
    <property type="match status" value="1"/>
</dbReference>
<feature type="signal peptide" evidence="1">
    <location>
        <begin position="1"/>
        <end position="22"/>
    </location>
</feature>
<gene>
    <name evidence="2" type="ORF">K2173_002392</name>
</gene>
<evidence type="ECO:0000256" key="1">
    <source>
        <dbReference type="SAM" id="SignalP"/>
    </source>
</evidence>
<dbReference type="AlphaFoldDB" id="A0AAV8TB29"/>
<keyword evidence="1" id="KW-0732">Signal</keyword>
<dbReference type="PANTHER" id="PTHR33731">
    <property type="entry name" value="PROTEIN, PUTATIVE-RELATED"/>
    <property type="match status" value="1"/>
</dbReference>
<dbReference type="EMBL" id="JAIWQS010000005">
    <property type="protein sequence ID" value="KAJ8763509.1"/>
    <property type="molecule type" value="Genomic_DNA"/>
</dbReference>
<name>A0AAV8TB29_9ROSI</name>
<evidence type="ECO:0008006" key="4">
    <source>
        <dbReference type="Google" id="ProtNLM"/>
    </source>
</evidence>
<dbReference type="InterPro" id="IPR024489">
    <property type="entry name" value="Organ_specific_prot"/>
</dbReference>
<evidence type="ECO:0000313" key="2">
    <source>
        <dbReference type="EMBL" id="KAJ8763509.1"/>
    </source>
</evidence>
<dbReference type="Proteomes" id="UP001159364">
    <property type="component" value="Linkage Group LG05"/>
</dbReference>
<sequence>MKHLFAFLVLFSLLLMVNLIHARREPEDYWRNVMKDQPLPEAIKNLMAQDQTHLVKDFDTRSNAIIYHSHGHEQDKREDGSFVERVRLALKALQLTWNHE</sequence>
<protein>
    <recommendedName>
        <fullName evidence="4">Organ specific protein</fullName>
    </recommendedName>
</protein>
<dbReference type="PANTHER" id="PTHR33731:SF17">
    <property type="entry name" value="ORGAN-SPECIFIC PROTEIN P4-LIKE"/>
    <property type="match status" value="1"/>
</dbReference>
<reference evidence="2 3" key="1">
    <citation type="submission" date="2021-09" db="EMBL/GenBank/DDBJ databases">
        <title>Genomic insights and catalytic innovation underlie evolution of tropane alkaloids biosynthesis.</title>
        <authorList>
            <person name="Wang Y.-J."/>
            <person name="Tian T."/>
            <person name="Huang J.-P."/>
            <person name="Huang S.-X."/>
        </authorList>
    </citation>
    <scope>NUCLEOTIDE SEQUENCE [LARGE SCALE GENOMIC DNA]</scope>
    <source>
        <strain evidence="2">KIB-2018</strain>
        <tissue evidence="2">Leaf</tissue>
    </source>
</reference>
<organism evidence="2 3">
    <name type="scientific">Erythroxylum novogranatense</name>
    <dbReference type="NCBI Taxonomy" id="1862640"/>
    <lineage>
        <taxon>Eukaryota</taxon>
        <taxon>Viridiplantae</taxon>
        <taxon>Streptophyta</taxon>
        <taxon>Embryophyta</taxon>
        <taxon>Tracheophyta</taxon>
        <taxon>Spermatophyta</taxon>
        <taxon>Magnoliopsida</taxon>
        <taxon>eudicotyledons</taxon>
        <taxon>Gunneridae</taxon>
        <taxon>Pentapetalae</taxon>
        <taxon>rosids</taxon>
        <taxon>fabids</taxon>
        <taxon>Malpighiales</taxon>
        <taxon>Erythroxylaceae</taxon>
        <taxon>Erythroxylum</taxon>
    </lineage>
</organism>
<feature type="chain" id="PRO_5043922483" description="Organ specific protein" evidence="1">
    <location>
        <begin position="23"/>
        <end position="100"/>
    </location>
</feature>
<keyword evidence="3" id="KW-1185">Reference proteome</keyword>